<feature type="compositionally biased region" description="Acidic residues" evidence="2">
    <location>
        <begin position="67"/>
        <end position="77"/>
    </location>
</feature>
<proteinExistence type="predicted"/>
<evidence type="ECO:0000256" key="2">
    <source>
        <dbReference type="SAM" id="MobiDB-lite"/>
    </source>
</evidence>
<dbReference type="Gene3D" id="3.30.200.20">
    <property type="entry name" value="Phosphorylase Kinase, domain 1"/>
    <property type="match status" value="1"/>
</dbReference>
<dbReference type="InterPro" id="IPR008979">
    <property type="entry name" value="Galactose-bd-like_sf"/>
</dbReference>
<accession>A0A7W7SCA6</accession>
<feature type="compositionally biased region" description="Pro residues" evidence="2">
    <location>
        <begin position="366"/>
        <end position="386"/>
    </location>
</feature>
<dbReference type="GO" id="GO:0005524">
    <property type="term" value="F:ATP binding"/>
    <property type="evidence" value="ECO:0007669"/>
    <property type="project" value="InterPro"/>
</dbReference>
<organism evidence="4 5">
    <name type="scientific">Kitasatospora gansuensis</name>
    <dbReference type="NCBI Taxonomy" id="258050"/>
    <lineage>
        <taxon>Bacteria</taxon>
        <taxon>Bacillati</taxon>
        <taxon>Actinomycetota</taxon>
        <taxon>Actinomycetes</taxon>
        <taxon>Kitasatosporales</taxon>
        <taxon>Streptomycetaceae</taxon>
        <taxon>Kitasatospora</taxon>
    </lineage>
</organism>
<protein>
    <recommendedName>
        <fullName evidence="3">Protein kinase domain-containing protein</fullName>
    </recommendedName>
</protein>
<dbReference type="EMBL" id="JACHJR010000001">
    <property type="protein sequence ID" value="MBB4947839.1"/>
    <property type="molecule type" value="Genomic_DNA"/>
</dbReference>
<dbReference type="Gene3D" id="1.10.510.10">
    <property type="entry name" value="Transferase(Phosphotransferase) domain 1"/>
    <property type="match status" value="1"/>
</dbReference>
<gene>
    <name evidence="4" type="ORF">F4556_003374</name>
</gene>
<name>A0A7W7SCA6_9ACTN</name>
<dbReference type="Gene3D" id="2.60.120.260">
    <property type="entry name" value="Galactose-binding domain-like"/>
    <property type="match status" value="1"/>
</dbReference>
<dbReference type="Proteomes" id="UP000573327">
    <property type="component" value="Unassembled WGS sequence"/>
</dbReference>
<dbReference type="CDD" id="cd13973">
    <property type="entry name" value="PK_MviN-like"/>
    <property type="match status" value="1"/>
</dbReference>
<dbReference type="InterPro" id="IPR000719">
    <property type="entry name" value="Prot_kinase_dom"/>
</dbReference>
<evidence type="ECO:0000259" key="3">
    <source>
        <dbReference type="PROSITE" id="PS50011"/>
    </source>
</evidence>
<feature type="domain" description="Protein kinase" evidence="3">
    <location>
        <begin position="124"/>
        <end position="423"/>
    </location>
</feature>
<dbReference type="GO" id="GO:0004672">
    <property type="term" value="F:protein kinase activity"/>
    <property type="evidence" value="ECO:0007669"/>
    <property type="project" value="InterPro"/>
</dbReference>
<feature type="compositionally biased region" description="Low complexity" evidence="2">
    <location>
        <begin position="19"/>
        <end position="52"/>
    </location>
</feature>
<feature type="region of interest" description="Disordered" evidence="2">
    <location>
        <begin position="1"/>
        <end position="119"/>
    </location>
</feature>
<reference evidence="4 5" key="1">
    <citation type="submission" date="2020-08" db="EMBL/GenBank/DDBJ databases">
        <title>Sequencing the genomes of 1000 actinobacteria strains.</title>
        <authorList>
            <person name="Klenk H.-P."/>
        </authorList>
    </citation>
    <scope>NUCLEOTIDE SEQUENCE [LARGE SCALE GENOMIC DNA]</scope>
    <source>
        <strain evidence="4 5">DSM 44786</strain>
    </source>
</reference>
<evidence type="ECO:0000256" key="1">
    <source>
        <dbReference type="ARBA" id="ARBA00023170"/>
    </source>
</evidence>
<evidence type="ECO:0000313" key="5">
    <source>
        <dbReference type="Proteomes" id="UP000573327"/>
    </source>
</evidence>
<comment type="caution">
    <text evidence="4">The sequence shown here is derived from an EMBL/GenBank/DDBJ whole genome shotgun (WGS) entry which is preliminary data.</text>
</comment>
<keyword evidence="1" id="KW-0675">Receptor</keyword>
<dbReference type="InterPro" id="IPR011009">
    <property type="entry name" value="Kinase-like_dom_sf"/>
</dbReference>
<dbReference type="RefSeq" id="WP_313068333.1">
    <property type="nucleotide sequence ID" value="NZ_JACHJR010000001.1"/>
</dbReference>
<sequence length="620" mass="65272">MADGTKAVVGTSVTDDETAPATTAGETPANEPTAESAAEATAPLSAAEIAAELTGRTPKSGPADEAVPADDEAEDEPAAQPAADIAEEEPEFDPAATLDQPTGELPLLRPAPDRHSGDRIADRYRLEECTTQSEFFSSWRAVDEKLRRAVGVHLLAAGHQRARGVLAAAKSAALLGDPRFVQVLDAVQEGDHVYVIREWLPGAADLAQLLADGPLEPYDAYQMVRQVSEAIAAAHKRGQAHLRLTPRCVLRTESGQYRINGIAVDAALRGLPADDAALTDTRAIGALLYAALTHRWPYPEDRYDLQGLPKSLGCVPPDQVRAGVHKGLAEIAARALCEQPPHHQDPITTPEELARAIALMPKIRQPEPPAYTPPPRPQPRPQPQQPRPQIRLADGPATVVTSTAPARPSRPRLRRLIRVTASLVALAAIGVASWQLVSTLNKTERNSEDGQVQPPPSQGGSATPVAPAGKPVAIAGVVSFNPLGDGPEHAGETQLAYDGDLATSWQTSGYNQDLGGAYKAGTGLLVDLGSVQQVGSVQVQFAGTTKVELRAAPAGSTPETSKAGLESLGTAVATQTGSTVELKPGSALSTRYLLLWLTGLPKDGSDNQYRGKIAEVKVTS</sequence>
<feature type="region of interest" description="Disordered" evidence="2">
    <location>
        <begin position="445"/>
        <end position="468"/>
    </location>
</feature>
<keyword evidence="5" id="KW-1185">Reference proteome</keyword>
<feature type="region of interest" description="Disordered" evidence="2">
    <location>
        <begin position="365"/>
        <end position="409"/>
    </location>
</feature>
<evidence type="ECO:0000313" key="4">
    <source>
        <dbReference type="EMBL" id="MBB4947839.1"/>
    </source>
</evidence>
<dbReference type="PROSITE" id="PS50011">
    <property type="entry name" value="PROTEIN_KINASE_DOM"/>
    <property type="match status" value="1"/>
</dbReference>
<dbReference type="SUPFAM" id="SSF56112">
    <property type="entry name" value="Protein kinase-like (PK-like)"/>
    <property type="match status" value="1"/>
</dbReference>
<dbReference type="AlphaFoldDB" id="A0A7W7SCA6"/>
<dbReference type="SUPFAM" id="SSF49785">
    <property type="entry name" value="Galactose-binding domain-like"/>
    <property type="match status" value="1"/>
</dbReference>